<dbReference type="Gramene" id="TVU06675">
    <property type="protein sequence ID" value="TVU06675"/>
    <property type="gene ID" value="EJB05_49899"/>
</dbReference>
<proteinExistence type="predicted"/>
<dbReference type="AlphaFoldDB" id="A0A5J9T5R5"/>
<dbReference type="EMBL" id="RWGY01000051">
    <property type="protein sequence ID" value="TVU06675.1"/>
    <property type="molecule type" value="Genomic_DNA"/>
</dbReference>
<keyword evidence="3" id="KW-1185">Reference proteome</keyword>
<name>A0A5J9T5R5_9POAL</name>
<gene>
    <name evidence="2" type="ORF">EJB05_49899</name>
</gene>
<evidence type="ECO:0000256" key="1">
    <source>
        <dbReference type="SAM" id="MobiDB-lite"/>
    </source>
</evidence>
<comment type="caution">
    <text evidence="2">The sequence shown here is derived from an EMBL/GenBank/DDBJ whole genome shotgun (WGS) entry which is preliminary data.</text>
</comment>
<reference evidence="2 3" key="1">
    <citation type="journal article" date="2019" name="Sci. Rep.">
        <title>A high-quality genome of Eragrostis curvula grass provides insights into Poaceae evolution and supports new strategies to enhance forage quality.</title>
        <authorList>
            <person name="Carballo J."/>
            <person name="Santos B.A.C.M."/>
            <person name="Zappacosta D."/>
            <person name="Garbus I."/>
            <person name="Selva J.P."/>
            <person name="Gallo C.A."/>
            <person name="Diaz A."/>
            <person name="Albertini E."/>
            <person name="Caccamo M."/>
            <person name="Echenique V."/>
        </authorList>
    </citation>
    <scope>NUCLEOTIDE SEQUENCE [LARGE SCALE GENOMIC DNA]</scope>
    <source>
        <strain evidence="3">cv. Victoria</strain>
        <tissue evidence="2">Leaf</tissue>
    </source>
</reference>
<organism evidence="2 3">
    <name type="scientific">Eragrostis curvula</name>
    <name type="common">weeping love grass</name>
    <dbReference type="NCBI Taxonomy" id="38414"/>
    <lineage>
        <taxon>Eukaryota</taxon>
        <taxon>Viridiplantae</taxon>
        <taxon>Streptophyta</taxon>
        <taxon>Embryophyta</taxon>
        <taxon>Tracheophyta</taxon>
        <taxon>Spermatophyta</taxon>
        <taxon>Magnoliopsida</taxon>
        <taxon>Liliopsida</taxon>
        <taxon>Poales</taxon>
        <taxon>Poaceae</taxon>
        <taxon>PACMAD clade</taxon>
        <taxon>Chloridoideae</taxon>
        <taxon>Eragrostideae</taxon>
        <taxon>Eragrostidinae</taxon>
        <taxon>Eragrostis</taxon>
    </lineage>
</organism>
<protein>
    <submittedName>
        <fullName evidence="2">Uncharacterized protein</fullName>
    </submittedName>
</protein>
<evidence type="ECO:0000313" key="3">
    <source>
        <dbReference type="Proteomes" id="UP000324897"/>
    </source>
</evidence>
<accession>A0A5J9T5R5</accession>
<feature type="region of interest" description="Disordered" evidence="1">
    <location>
        <begin position="205"/>
        <end position="254"/>
    </location>
</feature>
<evidence type="ECO:0000313" key="2">
    <source>
        <dbReference type="EMBL" id="TVU06675.1"/>
    </source>
</evidence>
<sequence>MRHDDLCDPALGSDELPPINPDANVGISRWRPCYALRLGEQVYRDFRWVDDERSWRKRSEVGVVIVSPKHVTVAVGDDVGELAVVPHGRRHRLLGELCAGQAGVAVTGGAADVVALPVVHVSELNVAYVVAGGRGSLRVGDGQLVGFAVEVQAERAQAHLAQAGNRARALDGAGVDVVRVDGAGGVVELEELLLGEAGADEAWQIGENHGSGQGTWEEGDGEQGQSRVEQRRGGDSGDAAAGGGAAGAAARCGDGVDGEGERLAGIRRAPLAAGPGKPAVDADGVAVHARDLDVAHVATRGHGGAPASRQDWLRPLDRAHHAVEVVVVVPAAAGVRAVEDRGEAVEVVGGAVLAQARVVQIGEGDAVVQVARARGAAGVGMTSR</sequence>
<feature type="non-terminal residue" evidence="2">
    <location>
        <position position="1"/>
    </location>
</feature>
<dbReference type="Proteomes" id="UP000324897">
    <property type="component" value="Unassembled WGS sequence"/>
</dbReference>